<evidence type="ECO:0000313" key="5">
    <source>
        <dbReference type="Proteomes" id="UP000199423"/>
    </source>
</evidence>
<dbReference type="InterPro" id="IPR023346">
    <property type="entry name" value="Lysozyme-like_dom_sf"/>
</dbReference>
<dbReference type="InterPro" id="IPR008565">
    <property type="entry name" value="TtsA-like_GH18_dom"/>
</dbReference>
<dbReference type="NCBIfam" id="TIGR02594">
    <property type="entry name" value="TIGR02594 family protein"/>
    <property type="match status" value="1"/>
</dbReference>
<feature type="domain" description="Peptidoglycan binding" evidence="3">
    <location>
        <begin position="254"/>
        <end position="314"/>
    </location>
</feature>
<organism evidence="4 5">
    <name type="scientific">Hyphomicrobium facile</name>
    <dbReference type="NCBI Taxonomy" id="51670"/>
    <lineage>
        <taxon>Bacteria</taxon>
        <taxon>Pseudomonadati</taxon>
        <taxon>Pseudomonadota</taxon>
        <taxon>Alphaproteobacteria</taxon>
        <taxon>Hyphomicrobiales</taxon>
        <taxon>Hyphomicrobiaceae</taxon>
        <taxon>Hyphomicrobium</taxon>
    </lineage>
</organism>
<evidence type="ECO:0000313" key="4">
    <source>
        <dbReference type="EMBL" id="SFV39181.1"/>
    </source>
</evidence>
<proteinExistence type="predicted"/>
<evidence type="ECO:0000259" key="3">
    <source>
        <dbReference type="Pfam" id="PF09374"/>
    </source>
</evidence>
<feature type="domain" description="TtsA-like Glycoside hydrolase family 108" evidence="2">
    <location>
        <begin position="160"/>
        <end position="250"/>
    </location>
</feature>
<dbReference type="RefSeq" id="WP_092869700.1">
    <property type="nucleotide sequence ID" value="NZ_FPCH01000005.1"/>
</dbReference>
<dbReference type="Gene3D" id="1.20.141.10">
    <property type="entry name" value="Chitosanase, subunit A, domain 1"/>
    <property type="match status" value="1"/>
</dbReference>
<dbReference type="Proteomes" id="UP000199423">
    <property type="component" value="Unassembled WGS sequence"/>
</dbReference>
<dbReference type="SUPFAM" id="SSF53955">
    <property type="entry name" value="Lysozyme-like"/>
    <property type="match status" value="1"/>
</dbReference>
<dbReference type="CDD" id="cd13926">
    <property type="entry name" value="N-acetylmuramidase_GH108"/>
    <property type="match status" value="1"/>
</dbReference>
<dbReference type="STRING" id="51670.SAMN04488557_4208"/>
<evidence type="ECO:0000256" key="1">
    <source>
        <dbReference type="SAM" id="Phobius"/>
    </source>
</evidence>
<keyword evidence="1" id="KW-1133">Transmembrane helix</keyword>
<keyword evidence="1" id="KW-0472">Membrane</keyword>
<reference evidence="5" key="1">
    <citation type="submission" date="2016-10" db="EMBL/GenBank/DDBJ databases">
        <authorList>
            <person name="Varghese N."/>
            <person name="Submissions S."/>
        </authorList>
    </citation>
    <scope>NUCLEOTIDE SEQUENCE [LARGE SCALE GENOMIC DNA]</scope>
    <source>
        <strain evidence="5">DSM 1565</strain>
    </source>
</reference>
<protein>
    <submittedName>
        <fullName evidence="4">TIGR02594 family protein</fullName>
    </submittedName>
</protein>
<keyword evidence="5" id="KW-1185">Reference proteome</keyword>
<dbReference type="InterPro" id="IPR018537">
    <property type="entry name" value="Peptidoglycan-bd_3"/>
</dbReference>
<feature type="transmembrane region" description="Helical" evidence="1">
    <location>
        <begin position="371"/>
        <end position="394"/>
    </location>
</feature>
<accession>A0A1I7NX03</accession>
<gene>
    <name evidence="4" type="ORF">SAMN04488557_4208</name>
</gene>
<dbReference type="Pfam" id="PF05838">
    <property type="entry name" value="Glyco_hydro_108"/>
    <property type="match status" value="1"/>
</dbReference>
<dbReference type="Pfam" id="PF09374">
    <property type="entry name" value="PG_binding_3"/>
    <property type="match status" value="1"/>
</dbReference>
<dbReference type="EMBL" id="FPCH01000005">
    <property type="protein sequence ID" value="SFV39181.1"/>
    <property type="molecule type" value="Genomic_DNA"/>
</dbReference>
<keyword evidence="1" id="KW-0812">Transmembrane</keyword>
<dbReference type="OrthoDB" id="9815229at2"/>
<evidence type="ECO:0000259" key="2">
    <source>
        <dbReference type="Pfam" id="PF05838"/>
    </source>
</evidence>
<dbReference type="InterPro" id="IPR013423">
    <property type="entry name" value="CHP02594"/>
</dbReference>
<name>A0A1I7NX03_9HYPH</name>
<sequence>MDQPAWLAAAWAEFGVREIPGKEHSAEILRYFREAGDTKVESDETPWCAAFAGAMLKRAGCQGTGSLMARSYLDWGIGLDEPRFGALVVLARGDDPTAGHVGFLIGSAAGKLYLLGGNQGDAVTVSAFDAARLLGFRWPDAETEAESATADNGTFAKALAHVLEMEGGYSNDPYDPGGPTNRGVTLEVYANFKGQTLDAGSRPRLISELKSIPEAVVEAIYRRRYFDPAHCAAFTAPLALMHFDAAVNHGVGAATRMLQQVVNVTVDGEIGPETLSAIGSRRLTDLIDDYAEIRRTRYRALPHFWRFGRGWLKRVDATLALGKSWGAADGITRGLLEPAQIAKGESNMSNQAAAAKTIDDTAKWWAQSRTLWGTLITAAATVLPVIAPAIGVSLPADLIQTFGNQAVIAVQALAGLFGTVLAIYGRFKASSVLSLRKS</sequence>
<feature type="transmembrane region" description="Helical" evidence="1">
    <location>
        <begin position="406"/>
        <end position="427"/>
    </location>
</feature>
<dbReference type="AlphaFoldDB" id="A0A1I7NX03"/>